<keyword evidence="6" id="KW-0067">ATP-binding</keyword>
<evidence type="ECO:0000259" key="8">
    <source>
        <dbReference type="Pfam" id="PF00696"/>
    </source>
</evidence>
<dbReference type="GO" id="GO:0016301">
    <property type="term" value="F:kinase activity"/>
    <property type="evidence" value="ECO:0007669"/>
    <property type="project" value="UniProtKB-KW"/>
</dbReference>
<dbReference type="PANTHER" id="PTHR21499:SF3">
    <property type="entry name" value="ASPARTOKINASE"/>
    <property type="match status" value="1"/>
</dbReference>
<dbReference type="InterPro" id="IPR036393">
    <property type="entry name" value="AceGlu_kinase-like_sf"/>
</dbReference>
<dbReference type="InterPro" id="IPR001048">
    <property type="entry name" value="Asp/Glu/Uridylate_kinase"/>
</dbReference>
<keyword evidence="10" id="KW-1185">Reference proteome</keyword>
<dbReference type="Pfam" id="PF00696">
    <property type="entry name" value="AA_kinase"/>
    <property type="match status" value="1"/>
</dbReference>
<dbReference type="SUPFAM" id="SSF55021">
    <property type="entry name" value="ACT-like"/>
    <property type="match status" value="1"/>
</dbReference>
<evidence type="ECO:0000256" key="6">
    <source>
        <dbReference type="ARBA" id="ARBA00022840"/>
    </source>
</evidence>
<evidence type="ECO:0000256" key="1">
    <source>
        <dbReference type="ARBA" id="ARBA00010122"/>
    </source>
</evidence>
<keyword evidence="4" id="KW-0547">Nucleotide-binding</keyword>
<proteinExistence type="inferred from homology"/>
<reference evidence="9" key="1">
    <citation type="journal article" date="2014" name="Int. J. Syst. Evol. Microbiol.">
        <title>Complete genome of a new Firmicutes species belonging to the dominant human colonic microbiota ('Ruminococcus bicirculans') reveals two chromosomes and a selective capacity to utilize plant glucans.</title>
        <authorList>
            <consortium name="NISC Comparative Sequencing Program"/>
            <person name="Wegmann U."/>
            <person name="Louis P."/>
            <person name="Goesmann A."/>
            <person name="Henrissat B."/>
            <person name="Duncan S.H."/>
            <person name="Flint H.J."/>
        </authorList>
    </citation>
    <scope>NUCLEOTIDE SEQUENCE</scope>
    <source>
        <strain evidence="9">NBRC 103408</strain>
    </source>
</reference>
<keyword evidence="3" id="KW-0808">Transferase</keyword>
<dbReference type="NCBIfam" id="NF006614">
    <property type="entry name" value="PRK09181.1"/>
    <property type="match status" value="1"/>
</dbReference>
<comment type="similarity">
    <text evidence="1">Belongs to the aspartokinase family.</text>
</comment>
<evidence type="ECO:0000256" key="7">
    <source>
        <dbReference type="ARBA" id="ARBA00047872"/>
    </source>
</evidence>
<dbReference type="EMBL" id="BSNF01000001">
    <property type="protein sequence ID" value="GLQ05920.1"/>
    <property type="molecule type" value="Genomic_DNA"/>
</dbReference>
<dbReference type="PANTHER" id="PTHR21499">
    <property type="entry name" value="ASPARTATE KINASE"/>
    <property type="match status" value="1"/>
</dbReference>
<reference evidence="9" key="2">
    <citation type="submission" date="2023-01" db="EMBL/GenBank/DDBJ databases">
        <title>Draft genome sequence of Sneathiella chinensis strain NBRC 103408.</title>
        <authorList>
            <person name="Sun Q."/>
            <person name="Mori K."/>
        </authorList>
    </citation>
    <scope>NUCLEOTIDE SEQUENCE</scope>
    <source>
        <strain evidence="9">NBRC 103408</strain>
    </source>
</reference>
<evidence type="ECO:0000256" key="2">
    <source>
        <dbReference type="ARBA" id="ARBA00013059"/>
    </source>
</evidence>
<comment type="catalytic activity">
    <reaction evidence="7">
        <text>L-aspartate + ATP = 4-phospho-L-aspartate + ADP</text>
        <dbReference type="Rhea" id="RHEA:23776"/>
        <dbReference type="ChEBI" id="CHEBI:29991"/>
        <dbReference type="ChEBI" id="CHEBI:30616"/>
        <dbReference type="ChEBI" id="CHEBI:57535"/>
        <dbReference type="ChEBI" id="CHEBI:456216"/>
        <dbReference type="EC" id="2.7.2.4"/>
    </reaction>
</comment>
<evidence type="ECO:0000256" key="4">
    <source>
        <dbReference type="ARBA" id="ARBA00022741"/>
    </source>
</evidence>
<name>A0ABQ5U3Z6_9PROT</name>
<comment type="caution">
    <text evidence="9">The sequence shown here is derived from an EMBL/GenBank/DDBJ whole genome shotgun (WGS) entry which is preliminary data.</text>
</comment>
<dbReference type="Proteomes" id="UP001161409">
    <property type="component" value="Unassembled WGS sequence"/>
</dbReference>
<gene>
    <name evidence="9" type="ORF">GCM10007924_11410</name>
</gene>
<evidence type="ECO:0000256" key="3">
    <source>
        <dbReference type="ARBA" id="ARBA00022679"/>
    </source>
</evidence>
<protein>
    <recommendedName>
        <fullName evidence="2">aspartate kinase</fullName>
        <ecNumber evidence="2">2.7.2.4</ecNumber>
    </recommendedName>
</protein>
<dbReference type="InterPro" id="IPR045865">
    <property type="entry name" value="ACT-like_dom_sf"/>
</dbReference>
<evidence type="ECO:0000313" key="9">
    <source>
        <dbReference type="EMBL" id="GLQ05920.1"/>
    </source>
</evidence>
<dbReference type="Gene3D" id="3.30.2130.10">
    <property type="entry name" value="VC0802-like"/>
    <property type="match status" value="1"/>
</dbReference>
<dbReference type="SUPFAM" id="SSF53633">
    <property type="entry name" value="Carbamate kinase-like"/>
    <property type="match status" value="1"/>
</dbReference>
<organism evidence="9 10">
    <name type="scientific">Sneathiella chinensis</name>
    <dbReference type="NCBI Taxonomy" id="349750"/>
    <lineage>
        <taxon>Bacteria</taxon>
        <taxon>Pseudomonadati</taxon>
        <taxon>Pseudomonadota</taxon>
        <taxon>Alphaproteobacteria</taxon>
        <taxon>Sneathiellales</taxon>
        <taxon>Sneathiellaceae</taxon>
        <taxon>Sneathiella</taxon>
    </lineage>
</organism>
<accession>A0ABQ5U3Z6</accession>
<evidence type="ECO:0000313" key="10">
    <source>
        <dbReference type="Proteomes" id="UP001161409"/>
    </source>
</evidence>
<sequence length="467" mass="51705">MSETDAVLNNILIGNRTGDEYYNRIFVVSAYGGMTDLLLENKKTNEPGVYALYAGSENDWTWNEALSAVNETMRGLNRRILEDTADIEIADRFVEDRIEGIRSCLLDLQRLCSFGHFQLEEHLLSVREMLSGVGEAHSAHNTMLLLRRKGVNAVFVDLSGWRETNTKPLDDRITDAFSSIDLTRELPIVTGYAQCREGLVGLYGRGYSEVTFSRIACLTNAEEAIIHKEFHLSSADPKIVGTDQVRTIGQTNYDVADQLSNMGMEAIHPRAAKGMRQMGIPLRIMNTFEPDHKGTIISEDWQSDEAKAEIVTGIPTAYEIEVFDQDMVGIPETAEKVTRAFSRFKVWTVARNTNANTLTHYVTAPLKQVRRIVAALQEDLPSAGIRTRKVCLVSVIGSNLGTPHMFAKAVSALSDAGLDLLAAQQPSRKVDMQFILPEAAFNGAISTLHEALVESPPQKATSRKKAA</sequence>
<dbReference type="EC" id="2.7.2.4" evidence="2"/>
<keyword evidence="5 9" id="KW-0418">Kinase</keyword>
<feature type="domain" description="Aspartate/glutamate/uridylate kinase" evidence="8">
    <location>
        <begin position="22"/>
        <end position="286"/>
    </location>
</feature>
<dbReference type="Gene3D" id="3.40.1160.10">
    <property type="entry name" value="Acetylglutamate kinase-like"/>
    <property type="match status" value="1"/>
</dbReference>
<evidence type="ECO:0000256" key="5">
    <source>
        <dbReference type="ARBA" id="ARBA00022777"/>
    </source>
</evidence>